<comment type="caution">
    <text evidence="5">The sequence shown here is derived from an EMBL/GenBank/DDBJ whole genome shotgun (WGS) entry which is preliminary data.</text>
</comment>
<dbReference type="eggNOG" id="COG3637">
    <property type="taxonomic scope" value="Bacteria"/>
</dbReference>
<comment type="subcellular location">
    <subcellularLocation>
        <location evidence="1">Cell outer membrane</location>
        <topology evidence="1">Multi-pass membrane protein</topology>
    </subcellularLocation>
</comment>
<comment type="similarity">
    <text evidence="1">Belongs to the PagL family.</text>
</comment>
<evidence type="ECO:0000313" key="6">
    <source>
        <dbReference type="Proteomes" id="UP000054363"/>
    </source>
</evidence>
<feature type="site" description="Critical for activity" evidence="3">
    <location>
        <position position="160"/>
    </location>
</feature>
<organism evidence="5 6">
    <name type="scientific">Pseudidiomarina salinarum</name>
    <dbReference type="NCBI Taxonomy" id="435908"/>
    <lineage>
        <taxon>Bacteria</taxon>
        <taxon>Pseudomonadati</taxon>
        <taxon>Pseudomonadota</taxon>
        <taxon>Gammaproteobacteria</taxon>
        <taxon>Alteromonadales</taxon>
        <taxon>Idiomarinaceae</taxon>
        <taxon>Pseudidiomarina</taxon>
    </lineage>
</organism>
<keyword evidence="4" id="KW-0732">Signal</keyword>
<evidence type="ECO:0000256" key="1">
    <source>
        <dbReference type="PIRNR" id="PIRNR029681"/>
    </source>
</evidence>
<evidence type="ECO:0000256" key="4">
    <source>
        <dbReference type="SAM" id="SignalP"/>
    </source>
</evidence>
<feature type="chain" id="PRO_5001898909" description="Lipid A deacylase" evidence="4">
    <location>
        <begin position="29"/>
        <end position="181"/>
    </location>
</feature>
<comment type="function">
    <text evidence="1">Has lipid A 3-O-deacylase activity. Hydrolyzes the ester bond at the 3 position of lipid A, a bioactive component of lipopolysaccharide (LPS), thereby releasing the primary fatty acyl moiety.</text>
</comment>
<keyword evidence="6" id="KW-1185">Reference proteome</keyword>
<keyword evidence="1" id="KW-0378">Hydrolase</keyword>
<dbReference type="Proteomes" id="UP000054363">
    <property type="component" value="Unassembled WGS sequence"/>
</dbReference>
<dbReference type="GO" id="GO:0009279">
    <property type="term" value="C:cell outer membrane"/>
    <property type="evidence" value="ECO:0007669"/>
    <property type="project" value="UniProtKB-SubCell"/>
</dbReference>
<protein>
    <recommendedName>
        <fullName evidence="1">Lipid A deacylase</fullName>
        <ecNumber evidence="1">3.1.1.77</ecNumber>
    </recommendedName>
    <alternativeName>
        <fullName evidence="1">LPS 3-O-deacylase</fullName>
    </alternativeName>
    <alternativeName>
        <fullName evidence="1">Outer membrane enzyme</fullName>
    </alternativeName>
</protein>
<name>A0A094IUG9_9GAMM</name>
<proteinExistence type="inferred from homology"/>
<dbReference type="STRING" id="435908.IDSA_00885"/>
<dbReference type="GO" id="GO:0050528">
    <property type="term" value="F:acyloxyacyl hydrolase activity"/>
    <property type="evidence" value="ECO:0007669"/>
    <property type="project" value="UniProtKB-EC"/>
</dbReference>
<evidence type="ECO:0000256" key="3">
    <source>
        <dbReference type="PIRSR" id="PIRSR029681-2"/>
    </source>
</evidence>
<feature type="active site" description="Charge relay system" evidence="2">
    <location>
        <position position="157"/>
    </location>
</feature>
<dbReference type="InterPro" id="IPR018550">
    <property type="entry name" value="Lipid-A_deacylase-rel"/>
</dbReference>
<evidence type="ECO:0000256" key="2">
    <source>
        <dbReference type="PIRSR" id="PIRSR029681-1"/>
    </source>
</evidence>
<dbReference type="EC" id="3.1.1.77" evidence="1"/>
<dbReference type="Gene3D" id="2.40.160.20">
    <property type="match status" value="1"/>
</dbReference>
<comment type="catalytic activity">
    <reaction evidence="1">
        <text>a 3-(acyloxy)acyl derivative of bacterial toxin + H2O = a 3-hydroxyacyl derivative of bacterial toxin + a fatty acid + H(+)</text>
        <dbReference type="Rhea" id="RHEA:12032"/>
        <dbReference type="ChEBI" id="CHEBI:15377"/>
        <dbReference type="ChEBI" id="CHEBI:15378"/>
        <dbReference type="ChEBI" id="CHEBI:28868"/>
        <dbReference type="ChEBI" id="CHEBI:136853"/>
        <dbReference type="ChEBI" id="CHEBI:140675"/>
        <dbReference type="EC" id="3.1.1.77"/>
    </reaction>
</comment>
<dbReference type="OrthoDB" id="9797122at2"/>
<evidence type="ECO:0000313" key="5">
    <source>
        <dbReference type="EMBL" id="KFZ31320.1"/>
    </source>
</evidence>
<feature type="signal peptide" evidence="4">
    <location>
        <begin position="1"/>
        <end position="28"/>
    </location>
</feature>
<dbReference type="EMBL" id="JPER01000001">
    <property type="protein sequence ID" value="KFZ31320.1"/>
    <property type="molecule type" value="Genomic_DNA"/>
</dbReference>
<comment type="subunit">
    <text evidence="1">Homodimer.</text>
</comment>
<feature type="active site" description="Charge relay system" evidence="2">
    <location>
        <position position="159"/>
    </location>
</feature>
<sequence length="181" mass="20645">MSLKLVRLSGLIASAVIGTALTTGSAVANEWHLAYAHSEDDVRGLRAGYRWTDLPYRMPDWLGRPELQVETSLNYWQYNADHSENLAAVTLSPLLQWQFTEGSEPIFFEFGVGAALMDDTAIADRDLSTHFQFEDRLAVSWQYNQETDARVSLTLSHYSNLDFEHPNDGLDFISLRWERPF</sequence>
<dbReference type="AlphaFoldDB" id="A0A094IUG9"/>
<accession>A0A094IUG9</accession>
<keyword evidence="1" id="KW-0472">Membrane</keyword>
<reference evidence="5 6" key="1">
    <citation type="submission" date="2014-06" db="EMBL/GenBank/DDBJ databases">
        <title>The draft genome sequence of Idiomarina salinarum ISL-52.</title>
        <authorList>
            <person name="Du J."/>
            <person name="Shao Z."/>
        </authorList>
    </citation>
    <scope>NUCLEOTIDE SEQUENCE [LARGE SCALE GENOMIC DNA]</scope>
    <source>
        <strain evidence="5 6">ISL-52</strain>
    </source>
</reference>
<keyword evidence="1" id="KW-0998">Cell outer membrane</keyword>
<feature type="active site" description="Charge relay system" evidence="2">
    <location>
        <position position="171"/>
    </location>
</feature>
<dbReference type="Pfam" id="PF09411">
    <property type="entry name" value="PagL"/>
    <property type="match status" value="1"/>
</dbReference>
<dbReference type="PIRSF" id="PIRSF029681">
    <property type="entry name" value="PagL"/>
    <property type="match status" value="1"/>
</dbReference>
<gene>
    <name evidence="5" type="ORF">IDSA_00885</name>
</gene>
<dbReference type="RefSeq" id="WP_034773581.1">
    <property type="nucleotide sequence ID" value="NZ_JPER01000001.1"/>
</dbReference>